<organism evidence="2 3">
    <name type="scientific">Puccinia striiformis</name>
    <dbReference type="NCBI Taxonomy" id="27350"/>
    <lineage>
        <taxon>Eukaryota</taxon>
        <taxon>Fungi</taxon>
        <taxon>Dikarya</taxon>
        <taxon>Basidiomycota</taxon>
        <taxon>Pucciniomycotina</taxon>
        <taxon>Pucciniomycetes</taxon>
        <taxon>Pucciniales</taxon>
        <taxon>Pucciniaceae</taxon>
        <taxon>Puccinia</taxon>
    </lineage>
</organism>
<keyword evidence="3" id="KW-1185">Reference proteome</keyword>
<name>A0A2S4VL99_9BASI</name>
<dbReference type="CDD" id="cd00084">
    <property type="entry name" value="HMG-box_SF"/>
    <property type="match status" value="1"/>
</dbReference>
<dbReference type="VEuPathDB" id="FungiDB:PSTT_06117"/>
<reference evidence="2" key="1">
    <citation type="submission" date="2017-12" db="EMBL/GenBank/DDBJ databases">
        <title>Gene loss provides genomic basis for host adaptation in cereal stripe rust fungi.</title>
        <authorList>
            <person name="Xia C."/>
        </authorList>
    </citation>
    <scope>NUCLEOTIDE SEQUENCE [LARGE SCALE GENOMIC DNA]</scope>
    <source>
        <strain evidence="2">93-210</strain>
    </source>
</reference>
<accession>A0A2S4VL99</accession>
<feature type="compositionally biased region" description="Polar residues" evidence="1">
    <location>
        <begin position="43"/>
        <end position="68"/>
    </location>
</feature>
<comment type="caution">
    <text evidence="2">The sequence shown here is derived from an EMBL/GenBank/DDBJ whole genome shotgun (WGS) entry which is preliminary data.</text>
</comment>
<feature type="compositionally biased region" description="Low complexity" evidence="1">
    <location>
        <begin position="69"/>
        <end position="88"/>
    </location>
</feature>
<feature type="compositionally biased region" description="Polar residues" evidence="1">
    <location>
        <begin position="314"/>
        <end position="328"/>
    </location>
</feature>
<gene>
    <name evidence="2" type="ORF">PSTT_06117</name>
</gene>
<feature type="region of interest" description="Disordered" evidence="1">
    <location>
        <begin position="636"/>
        <end position="664"/>
    </location>
</feature>
<feature type="region of interest" description="Disordered" evidence="1">
    <location>
        <begin position="314"/>
        <end position="335"/>
    </location>
</feature>
<feature type="compositionally biased region" description="Polar residues" evidence="1">
    <location>
        <begin position="89"/>
        <end position="105"/>
    </location>
</feature>
<dbReference type="AlphaFoldDB" id="A0A2S4VL99"/>
<sequence length="711" mass="80435">MTNQYRQNPPNGHENVFITSSGEFITPEAYLASLSLPATSLRQQQQQVLNSQPHQHPQESVYQQPSDYRQQSEYQQQQPEQRQQFYQQHNSPGLSFQHQQQSNLPSALRSHHLQQQQQSSPPDHRYQQHQQTSHQQHISFNTNDASFEYPSNRNQNHESVNVHEHLALNHLPLSSNPALSHVNQNHESSRGHTLNVGRTENTPEESAQSSSLLPDAVPPSTCVKATPINNSAPLEIHPDSAVTAGTTNSNQRTPQSRQKHKHTQKEKPPPKAKQPPKSKPLRKTLTKPTYNAAVGNYSPQPPSQLRAAISNTRTVTSTDVPGSDTTSEAPRVDHDDAVGTRSDRVVPEDALGRSDRVVLEDVLGDERGMLDEAEHGFDLFDQLDDNDDVPVVQKACNSTKKHRMVLDTKTVASLPEQTMDELRRLADEHGHYERLTAEDRLAFQNIYNQYQRDIYILAISKMYKITAALNCVGNASTCRGPNMYNNFVRYNPEINKIWNDRSIPFNDRSKECGRRWKLLDEPSQEKYKDPEFLASFPPPVEKTLPELGAPNHKKKPAFDGHRWAQKMFVDLKRFGERYHIETFLGVVSRDVNSSLVLSGGSAAGEYFFDLYPADQNPLAKFFRVVHGLETVKEITGKAPPALATDSSTKTKNRQPRRGKDDDQANREYCMGEQLCFFARNMRLSYRWGESIELQGLVLVPFFGGAGPGTRH</sequence>
<evidence type="ECO:0000313" key="3">
    <source>
        <dbReference type="Proteomes" id="UP000239156"/>
    </source>
</evidence>
<proteinExistence type="predicted"/>
<dbReference type="Proteomes" id="UP000239156">
    <property type="component" value="Unassembled WGS sequence"/>
</dbReference>
<feature type="compositionally biased region" description="Polar residues" evidence="1">
    <location>
        <begin position="243"/>
        <end position="256"/>
    </location>
</feature>
<feature type="region of interest" description="Disordered" evidence="1">
    <location>
        <begin position="43"/>
        <end position="136"/>
    </location>
</feature>
<feature type="compositionally biased region" description="Basic residues" evidence="1">
    <location>
        <begin position="274"/>
        <end position="285"/>
    </location>
</feature>
<evidence type="ECO:0000256" key="1">
    <source>
        <dbReference type="SAM" id="MobiDB-lite"/>
    </source>
</evidence>
<dbReference type="VEuPathDB" id="FungiDB:PSHT_07895"/>
<feature type="compositionally biased region" description="Polar residues" evidence="1">
    <location>
        <begin position="174"/>
        <end position="186"/>
    </location>
</feature>
<feature type="compositionally biased region" description="Polar residues" evidence="1">
    <location>
        <begin position="196"/>
        <end position="212"/>
    </location>
</feature>
<feature type="region of interest" description="Disordered" evidence="1">
    <location>
        <begin position="174"/>
        <end position="285"/>
    </location>
</feature>
<dbReference type="EMBL" id="PKSL01000047">
    <property type="protein sequence ID" value="POW10327.1"/>
    <property type="molecule type" value="Genomic_DNA"/>
</dbReference>
<protein>
    <submittedName>
        <fullName evidence="2">Uncharacterized protein</fullName>
    </submittedName>
</protein>
<evidence type="ECO:0000313" key="2">
    <source>
        <dbReference type="EMBL" id="POW10327.1"/>
    </source>
</evidence>